<protein>
    <submittedName>
        <fullName evidence="1">Uncharacterized protein</fullName>
    </submittedName>
</protein>
<dbReference type="RefSeq" id="WP_114918656.1">
    <property type="nucleotide sequence ID" value="NZ_CP031263.1"/>
</dbReference>
<evidence type="ECO:0000313" key="1">
    <source>
        <dbReference type="EMBL" id="AXH88762.1"/>
    </source>
</evidence>
<sequence length="81" mass="9094">MTSYPTTPCGSCKQPVIWTVTDKSKRMPVDAQPTADGTVALTVDGSQVRSRVVEAKFRFGRKDLHKAHFSSCPQAKTWRRR</sequence>
<accession>A0A6N3JTP1</accession>
<organism evidence="1 2">
    <name type="scientific">Micromonospora aurantiaca</name>
    <name type="common">nom. illeg.</name>
    <dbReference type="NCBI Taxonomy" id="47850"/>
    <lineage>
        <taxon>Bacteria</taxon>
        <taxon>Bacillati</taxon>
        <taxon>Actinomycetota</taxon>
        <taxon>Actinomycetes</taxon>
        <taxon>Micromonosporales</taxon>
        <taxon>Micromonosporaceae</taxon>
        <taxon>Micromonospora</taxon>
    </lineage>
</organism>
<proteinExistence type="predicted"/>
<gene>
    <name evidence="1" type="ORF">DVH21_01815</name>
</gene>
<dbReference type="AlphaFoldDB" id="A0A6N3JTP1"/>
<reference evidence="1 2" key="1">
    <citation type="submission" date="2018-07" db="EMBL/GenBank/DDBJ databases">
        <authorList>
            <person name="Ye Y."/>
        </authorList>
    </citation>
    <scope>NUCLEOTIDE SEQUENCE [LARGE SCALE GENOMIC DNA]</scope>
    <source>
        <strain evidence="2">H14(2018)</strain>
    </source>
</reference>
<evidence type="ECO:0000313" key="2">
    <source>
        <dbReference type="Proteomes" id="UP000253958"/>
    </source>
</evidence>
<dbReference type="EMBL" id="CP031263">
    <property type="protein sequence ID" value="AXH88762.1"/>
    <property type="molecule type" value="Genomic_DNA"/>
</dbReference>
<name>A0A6N3JTP1_9ACTN</name>
<dbReference type="Proteomes" id="UP000253958">
    <property type="component" value="Chromosome"/>
</dbReference>
<reference evidence="1 2" key="2">
    <citation type="submission" date="2018-08" db="EMBL/GenBank/DDBJ databases">
        <title>Streptomyces kandeliansis sp. nov., an endophytic bacterium isolated from mangrove plant.</title>
        <authorList>
            <person name="Wang R."/>
        </authorList>
    </citation>
    <scope>NUCLEOTIDE SEQUENCE [LARGE SCALE GENOMIC DNA]</scope>
    <source>
        <strain evidence="2">H14(2018)</strain>
    </source>
</reference>